<dbReference type="EMBL" id="QICM01000002">
    <property type="protein sequence ID" value="PXV69930.1"/>
    <property type="molecule type" value="Genomic_DNA"/>
</dbReference>
<evidence type="ECO:0000313" key="15">
    <source>
        <dbReference type="Proteomes" id="UP000295758"/>
    </source>
</evidence>
<reference evidence="8 15" key="3">
    <citation type="submission" date="2019-03" db="EMBL/GenBank/DDBJ databases">
        <title>Deep subsurface shale carbon reservoir microbial communities from Ohio and West Virginia, USA.</title>
        <authorList>
            <person name="Wrighton K."/>
        </authorList>
    </citation>
    <scope>NUCLEOTIDE SEQUENCE [LARGE SCALE GENOMIC DNA]</scope>
    <source>
        <strain evidence="8 15">UTICA-S4D12</strain>
    </source>
</reference>
<evidence type="ECO:0000313" key="7">
    <source>
        <dbReference type="EMBL" id="SES68858.1"/>
    </source>
</evidence>
<dbReference type="Proteomes" id="UP000198612">
    <property type="component" value="Unassembled WGS sequence"/>
</dbReference>
<dbReference type="EMBL" id="FNEH01000001">
    <property type="protein sequence ID" value="SDI07781.1"/>
    <property type="molecule type" value="Genomic_DNA"/>
</dbReference>
<dbReference type="OrthoDB" id="9790567at2"/>
<accession>A0A1G6HQ68</accession>
<sequence>MTLLGNIIWFIFGGLIEAIFWFAAGVLSSITIIGIPIGKQCFKMAKMQIAPFGKEVIEKDSSSLGLIANIIWVLVFGWELAVANLISALIFALTIIGIPFAKQSLKLAYLSLMPFGKDIRKYS</sequence>
<evidence type="ECO:0000313" key="3">
    <source>
        <dbReference type="EMBL" id="PXV69930.1"/>
    </source>
</evidence>
<feature type="transmembrane region" description="Helical" evidence="1">
    <location>
        <begin position="6"/>
        <end position="35"/>
    </location>
</feature>
<reference evidence="9 14" key="4">
    <citation type="submission" date="2019-03" db="EMBL/GenBank/DDBJ databases">
        <title>Subsurface microbial communities from deep shales in Ohio and West Virginia, USA.</title>
        <authorList>
            <person name="Wrighton K."/>
        </authorList>
    </citation>
    <scope>NUCLEOTIDE SEQUENCE [LARGE SCALE GENOMIC DNA]</scope>
    <source>
        <strain evidence="9 14">DSMZ 11287</strain>
        <strain evidence="3 13">MSL28</strain>
    </source>
</reference>
<evidence type="ECO:0000256" key="1">
    <source>
        <dbReference type="SAM" id="Phobius"/>
    </source>
</evidence>
<dbReference type="Pfam" id="PF03733">
    <property type="entry name" value="YccF"/>
    <property type="match status" value="2"/>
</dbReference>
<dbReference type="NCBIfam" id="NF008740">
    <property type="entry name" value="PRK11770.1-2"/>
    <property type="match status" value="1"/>
</dbReference>
<dbReference type="GeneID" id="57011521"/>
<evidence type="ECO:0000313" key="5">
    <source>
        <dbReference type="EMBL" id="SDE89650.1"/>
    </source>
</evidence>
<dbReference type="EMBL" id="SOAA01000005">
    <property type="protein sequence ID" value="TDS33044.1"/>
    <property type="molecule type" value="Genomic_DNA"/>
</dbReference>
<evidence type="ECO:0000313" key="9">
    <source>
        <dbReference type="EMBL" id="TDX48138.1"/>
    </source>
</evidence>
<dbReference type="EMBL" id="FOHG01000003">
    <property type="protein sequence ID" value="SES68858.1"/>
    <property type="molecule type" value="Genomic_DNA"/>
</dbReference>
<evidence type="ECO:0000313" key="12">
    <source>
        <dbReference type="Proteomes" id="UP000199519"/>
    </source>
</evidence>
<dbReference type="Proteomes" id="UP000295472">
    <property type="component" value="Unassembled WGS sequence"/>
</dbReference>
<evidence type="ECO:0000313" key="14">
    <source>
        <dbReference type="Proteomes" id="UP000295472"/>
    </source>
</evidence>
<evidence type="ECO:0000313" key="11">
    <source>
        <dbReference type="Proteomes" id="UP000198945"/>
    </source>
</evidence>
<dbReference type="InterPro" id="IPR052937">
    <property type="entry name" value="Inner_membrane_protein"/>
</dbReference>
<dbReference type="EMBL" id="FNBJ01000003">
    <property type="protein sequence ID" value="SDE89650.1"/>
    <property type="molecule type" value="Genomic_DNA"/>
</dbReference>
<dbReference type="Proteomes" id="UP000199519">
    <property type="component" value="Unassembled WGS sequence"/>
</dbReference>
<dbReference type="PIRSF" id="PIRSF028777">
    <property type="entry name" value="UCP028777"/>
    <property type="match status" value="1"/>
</dbReference>
<dbReference type="RefSeq" id="WP_073156095.1">
    <property type="nucleotide sequence ID" value="NZ_FMYT01000001.1"/>
</dbReference>
<evidence type="ECO:0000313" key="6">
    <source>
        <dbReference type="EMBL" id="SDI07781.1"/>
    </source>
</evidence>
<dbReference type="PANTHER" id="PTHR42903">
    <property type="entry name" value="INNER MEMBRANE PROTEIN YCCF"/>
    <property type="match status" value="1"/>
</dbReference>
<dbReference type="EMBL" id="FMYT01000001">
    <property type="protein sequence ID" value="SDB96390.1"/>
    <property type="molecule type" value="Genomic_DNA"/>
</dbReference>
<dbReference type="PANTHER" id="PTHR42903:SF1">
    <property type="entry name" value="INNER MEMBRANE PROTEIN YCCF"/>
    <property type="match status" value="1"/>
</dbReference>
<dbReference type="Proteomes" id="UP000198945">
    <property type="component" value="Unassembled WGS sequence"/>
</dbReference>
<evidence type="ECO:0000313" key="16">
    <source>
        <dbReference type="Proteomes" id="UP000324896"/>
    </source>
</evidence>
<dbReference type="Proteomes" id="UP000295758">
    <property type="component" value="Unassembled WGS sequence"/>
</dbReference>
<keyword evidence="12" id="KW-1185">Reference proteome</keyword>
<gene>
    <name evidence="8" type="ORF">BY453_10552</name>
    <name evidence="9" type="ORF">C7954_101107</name>
    <name evidence="3" type="ORF">C8C78_10259</name>
    <name evidence="4" type="ORF">SAMN04488597_10181</name>
    <name evidence="5" type="ORF">SAMN04488598_10391</name>
    <name evidence="7" type="ORF">SAMN04515652_10390</name>
    <name evidence="6" type="ORF">SAMN04515654_101193</name>
</gene>
<dbReference type="EMBL" id="SOEF01000001">
    <property type="protein sequence ID" value="TDX48138.1"/>
    <property type="molecule type" value="Genomic_DNA"/>
</dbReference>
<organism evidence="4 16">
    <name type="scientific">Halanaerobium congolense</name>
    <dbReference type="NCBI Taxonomy" id="54121"/>
    <lineage>
        <taxon>Bacteria</taxon>
        <taxon>Bacillati</taxon>
        <taxon>Bacillota</taxon>
        <taxon>Clostridia</taxon>
        <taxon>Halanaerobiales</taxon>
        <taxon>Halanaerobiaceae</taxon>
        <taxon>Halanaerobium</taxon>
    </lineage>
</organism>
<feature type="domain" description="Inner membrane component" evidence="2">
    <location>
        <begin position="67"/>
        <end position="117"/>
    </location>
</feature>
<dbReference type="GO" id="GO:0005886">
    <property type="term" value="C:plasma membrane"/>
    <property type="evidence" value="ECO:0007669"/>
    <property type="project" value="TreeGrafter"/>
</dbReference>
<evidence type="ECO:0000259" key="2">
    <source>
        <dbReference type="Pfam" id="PF03733"/>
    </source>
</evidence>
<dbReference type="STRING" id="54121.SAMN04515653_104135"/>
<feature type="domain" description="Inner membrane component" evidence="2">
    <location>
        <begin position="4"/>
        <end position="54"/>
    </location>
</feature>
<dbReference type="Proteomes" id="UP000247389">
    <property type="component" value="Unassembled WGS sequence"/>
</dbReference>
<keyword evidence="1" id="KW-0472">Membrane</keyword>
<dbReference type="AlphaFoldDB" id="A0A1G6HQ68"/>
<keyword evidence="1" id="KW-0812">Transmembrane</keyword>
<dbReference type="Proteomes" id="UP000324896">
    <property type="component" value="Unassembled WGS sequence"/>
</dbReference>
<feature type="transmembrane region" description="Helical" evidence="1">
    <location>
        <begin position="81"/>
        <end position="101"/>
    </location>
</feature>
<evidence type="ECO:0000313" key="13">
    <source>
        <dbReference type="Proteomes" id="UP000247389"/>
    </source>
</evidence>
<evidence type="ECO:0000313" key="4">
    <source>
        <dbReference type="EMBL" id="SDB96390.1"/>
    </source>
</evidence>
<reference evidence="6 11" key="1">
    <citation type="submission" date="2016-10" db="EMBL/GenBank/DDBJ databases">
        <authorList>
            <person name="de Groot N.N."/>
        </authorList>
    </citation>
    <scope>NUCLEOTIDE SEQUENCE [LARGE SCALE GENOMIC DNA]</scope>
    <source>
        <strain evidence="6 11">WG7</strain>
    </source>
</reference>
<evidence type="ECO:0000313" key="8">
    <source>
        <dbReference type="EMBL" id="TDS33044.1"/>
    </source>
</evidence>
<protein>
    <submittedName>
        <fullName evidence="3">Uncharacterized membrane protein YccF (DUF307 family)</fullName>
    </submittedName>
    <submittedName>
        <fullName evidence="4">Uncharacterized membrane protein YccF, DUF307 family</fullName>
    </submittedName>
</protein>
<reference evidence="10 12" key="2">
    <citation type="submission" date="2016-10" db="EMBL/GenBank/DDBJ databases">
        <authorList>
            <person name="Varghese N."/>
            <person name="Submissions S."/>
        </authorList>
    </citation>
    <scope>NUCLEOTIDE SEQUENCE [LARGE SCALE GENOMIC DNA]</scope>
    <source>
        <strain evidence="4 16">WG10</strain>
        <strain evidence="5 12">WG2</strain>
        <strain evidence="7 10">WG5</strain>
    </source>
</reference>
<evidence type="ECO:0000313" key="10">
    <source>
        <dbReference type="Proteomes" id="UP000198612"/>
    </source>
</evidence>
<proteinExistence type="predicted"/>
<name>A0A1G6HQ68_9FIRM</name>
<dbReference type="InterPro" id="IPR005185">
    <property type="entry name" value="YccF"/>
</dbReference>
<dbReference type="InterPro" id="IPR031308">
    <property type="entry name" value="UCP028777"/>
</dbReference>
<keyword evidence="1" id="KW-1133">Transmembrane helix</keyword>